<name>A0A6G0VP95_APHCR</name>
<organism evidence="1 2">
    <name type="scientific">Aphis craccivora</name>
    <name type="common">Cowpea aphid</name>
    <dbReference type="NCBI Taxonomy" id="307492"/>
    <lineage>
        <taxon>Eukaryota</taxon>
        <taxon>Metazoa</taxon>
        <taxon>Ecdysozoa</taxon>
        <taxon>Arthropoda</taxon>
        <taxon>Hexapoda</taxon>
        <taxon>Insecta</taxon>
        <taxon>Pterygota</taxon>
        <taxon>Neoptera</taxon>
        <taxon>Paraneoptera</taxon>
        <taxon>Hemiptera</taxon>
        <taxon>Sternorrhyncha</taxon>
        <taxon>Aphidomorpha</taxon>
        <taxon>Aphidoidea</taxon>
        <taxon>Aphididae</taxon>
        <taxon>Aphidini</taxon>
        <taxon>Aphis</taxon>
        <taxon>Aphis</taxon>
    </lineage>
</organism>
<protein>
    <submittedName>
        <fullName evidence="1">NOF-FB transposable element protein</fullName>
    </submittedName>
</protein>
<sequence>MLKHAKIIVSCQLMLLSTGSLVKKLKRSSLKLLSSHIFLYEAVVISIVCDYLKALLGATSRAFCNGSSIIIYVENCFIALMGHEERLPCCY</sequence>
<evidence type="ECO:0000313" key="1">
    <source>
        <dbReference type="EMBL" id="KAF0703891.1"/>
    </source>
</evidence>
<reference evidence="1 2" key="1">
    <citation type="submission" date="2019-08" db="EMBL/GenBank/DDBJ databases">
        <title>Whole genome of Aphis craccivora.</title>
        <authorList>
            <person name="Voronova N.V."/>
            <person name="Shulinski R.S."/>
            <person name="Bandarenka Y.V."/>
            <person name="Zhorov D.G."/>
            <person name="Warner D."/>
        </authorList>
    </citation>
    <scope>NUCLEOTIDE SEQUENCE [LARGE SCALE GENOMIC DNA]</scope>
    <source>
        <strain evidence="1">180601</strain>
        <tissue evidence="1">Whole Body</tissue>
    </source>
</reference>
<proteinExistence type="predicted"/>
<dbReference type="Proteomes" id="UP000478052">
    <property type="component" value="Unassembled WGS sequence"/>
</dbReference>
<comment type="caution">
    <text evidence="1">The sequence shown here is derived from an EMBL/GenBank/DDBJ whole genome shotgun (WGS) entry which is preliminary data.</text>
</comment>
<evidence type="ECO:0000313" key="2">
    <source>
        <dbReference type="Proteomes" id="UP000478052"/>
    </source>
</evidence>
<accession>A0A6G0VP95</accession>
<dbReference type="AlphaFoldDB" id="A0A6G0VP95"/>
<gene>
    <name evidence="1" type="ORF">FWK35_00031783</name>
</gene>
<keyword evidence="2" id="KW-1185">Reference proteome</keyword>
<dbReference type="EMBL" id="VUJU01013722">
    <property type="protein sequence ID" value="KAF0703891.1"/>
    <property type="molecule type" value="Genomic_DNA"/>
</dbReference>